<gene>
    <name evidence="2" type="ORF">S12H4_56296</name>
</gene>
<dbReference type="AlphaFoldDB" id="X1V5B9"/>
<dbReference type="Pfam" id="PF01957">
    <property type="entry name" value="NfeD"/>
    <property type="match status" value="1"/>
</dbReference>
<reference evidence="2" key="1">
    <citation type="journal article" date="2014" name="Front. Microbiol.">
        <title>High frequency of phylogenetically diverse reductive dehalogenase-homologous genes in deep subseafloor sedimentary metagenomes.</title>
        <authorList>
            <person name="Kawai M."/>
            <person name="Futagami T."/>
            <person name="Toyoda A."/>
            <person name="Takaki Y."/>
            <person name="Nishi S."/>
            <person name="Hori S."/>
            <person name="Arai W."/>
            <person name="Tsubouchi T."/>
            <person name="Morono Y."/>
            <person name="Uchiyama I."/>
            <person name="Ito T."/>
            <person name="Fujiyama A."/>
            <person name="Inagaki F."/>
            <person name="Takami H."/>
        </authorList>
    </citation>
    <scope>NUCLEOTIDE SEQUENCE</scope>
    <source>
        <strain evidence="2">Expedition CK06-06</strain>
    </source>
</reference>
<comment type="caution">
    <text evidence="2">The sequence shown here is derived from an EMBL/GenBank/DDBJ whole genome shotgun (WGS) entry which is preliminary data.</text>
</comment>
<accession>X1V5B9</accession>
<dbReference type="SUPFAM" id="SSF141322">
    <property type="entry name" value="NfeD domain-like"/>
    <property type="match status" value="1"/>
</dbReference>
<dbReference type="InterPro" id="IPR002810">
    <property type="entry name" value="NfeD-like_C"/>
</dbReference>
<dbReference type="InterPro" id="IPR012340">
    <property type="entry name" value="NA-bd_OB-fold"/>
</dbReference>
<evidence type="ECO:0000313" key="2">
    <source>
        <dbReference type="EMBL" id="GAJ24963.1"/>
    </source>
</evidence>
<organism evidence="2">
    <name type="scientific">marine sediment metagenome</name>
    <dbReference type="NCBI Taxonomy" id="412755"/>
    <lineage>
        <taxon>unclassified sequences</taxon>
        <taxon>metagenomes</taxon>
        <taxon>ecological metagenomes</taxon>
    </lineage>
</organism>
<dbReference type="Gene3D" id="2.40.50.140">
    <property type="entry name" value="Nucleic acid-binding proteins"/>
    <property type="match status" value="1"/>
</dbReference>
<feature type="domain" description="NfeD-like C-terminal" evidence="1">
    <location>
        <begin position="2"/>
        <end position="46"/>
    </location>
</feature>
<sequence length="54" mass="5939">MGEIGVVQSDLKPEGKVFVHGELWNAEASEEIPKGTKVKILEVMNNMVLKVTKS</sequence>
<dbReference type="EMBL" id="BARW01036229">
    <property type="protein sequence ID" value="GAJ24963.1"/>
    <property type="molecule type" value="Genomic_DNA"/>
</dbReference>
<protein>
    <recommendedName>
        <fullName evidence="1">NfeD-like C-terminal domain-containing protein</fullName>
    </recommendedName>
</protein>
<name>X1V5B9_9ZZZZ</name>
<proteinExistence type="predicted"/>
<evidence type="ECO:0000259" key="1">
    <source>
        <dbReference type="Pfam" id="PF01957"/>
    </source>
</evidence>